<evidence type="ECO:0000256" key="2">
    <source>
        <dbReference type="ARBA" id="ARBA00022771"/>
    </source>
</evidence>
<evidence type="ECO:0000259" key="7">
    <source>
        <dbReference type="PROSITE" id="PS50950"/>
    </source>
</evidence>
<keyword evidence="2 5" id="KW-0863">Zinc-finger</keyword>
<dbReference type="PROSITE" id="PS50950">
    <property type="entry name" value="ZF_THAP"/>
    <property type="match status" value="1"/>
</dbReference>
<evidence type="ECO:0000256" key="3">
    <source>
        <dbReference type="ARBA" id="ARBA00022833"/>
    </source>
</evidence>
<dbReference type="InterPro" id="IPR052224">
    <property type="entry name" value="THAP_domain_protein"/>
</dbReference>
<gene>
    <name evidence="8" type="ORF">g.17713</name>
</gene>
<evidence type="ECO:0000256" key="6">
    <source>
        <dbReference type="SAM" id="MobiDB-lite"/>
    </source>
</evidence>
<dbReference type="InterPro" id="IPR021896">
    <property type="entry name" value="THAP9-like_HTH"/>
</dbReference>
<feature type="domain" description="THAP-type" evidence="7">
    <location>
        <begin position="44"/>
        <end position="123"/>
    </location>
</feature>
<name>A0A1E1VYZ7_PECGO</name>
<dbReference type="AlphaFoldDB" id="A0A1E1VYZ7"/>
<dbReference type="SMART" id="SM00692">
    <property type="entry name" value="DM3"/>
    <property type="match status" value="1"/>
</dbReference>
<dbReference type="PANTHER" id="PTHR46927:SF3">
    <property type="entry name" value="THAP-TYPE DOMAIN-CONTAINING PROTEIN"/>
    <property type="match status" value="1"/>
</dbReference>
<sequence>MNFSHSLVKMKENGTEFIESKLKSTPIAMVAPELKQNAEADTEISKTCAVLGCDDSKNLNSDEFFRFPEDPHFREIWTNLTGRNNWMSTDYSYICIQHFSVDCFTCDADNQMVLVDKAVPSLKLPKHVLEVEYIEEDTLDNEDEDYDMDGDTDYDGDNEAESHRHVNGDPHVTSSKPKQKVDNIELLKLFTEVQMMQRQAVGLKDKLRYNMKIHNRQGRFLNRLNQIIEMKKDVLSQKRKKKARILLSLQDKIKDDTNGLVMAMPSRHTDDLKNFALSIYKYSPQAYIYLRNTLRTLLPSTEVMDNWLSAGFQPKNVISSSNLIKVSTEQTDSELSCKIALR</sequence>
<evidence type="ECO:0000256" key="4">
    <source>
        <dbReference type="ARBA" id="ARBA00023125"/>
    </source>
</evidence>
<dbReference type="Pfam" id="PF12017">
    <property type="entry name" value="Tnp_P_element"/>
    <property type="match status" value="1"/>
</dbReference>
<evidence type="ECO:0000313" key="8">
    <source>
        <dbReference type="EMBL" id="JAT79956.1"/>
    </source>
</evidence>
<feature type="region of interest" description="Disordered" evidence="6">
    <location>
        <begin position="140"/>
        <end position="177"/>
    </location>
</feature>
<protein>
    <recommendedName>
        <fullName evidence="7">THAP-type domain-containing protein</fullName>
    </recommendedName>
</protein>
<keyword evidence="3" id="KW-0862">Zinc</keyword>
<dbReference type="GO" id="GO:0008270">
    <property type="term" value="F:zinc ion binding"/>
    <property type="evidence" value="ECO:0007669"/>
    <property type="project" value="UniProtKB-KW"/>
</dbReference>
<keyword evidence="1" id="KW-0479">Metal-binding</keyword>
<feature type="compositionally biased region" description="Acidic residues" evidence="6">
    <location>
        <begin position="140"/>
        <end position="159"/>
    </location>
</feature>
<dbReference type="SUPFAM" id="SSF57716">
    <property type="entry name" value="Glucocorticoid receptor-like (DNA-binding domain)"/>
    <property type="match status" value="1"/>
</dbReference>
<dbReference type="PANTHER" id="PTHR46927">
    <property type="entry name" value="AGAP005574-PA"/>
    <property type="match status" value="1"/>
</dbReference>
<dbReference type="InterPro" id="IPR006612">
    <property type="entry name" value="THAP_Znf"/>
</dbReference>
<dbReference type="SMART" id="SM00980">
    <property type="entry name" value="THAP"/>
    <property type="match status" value="1"/>
</dbReference>
<dbReference type="GO" id="GO:0003677">
    <property type="term" value="F:DNA binding"/>
    <property type="evidence" value="ECO:0007669"/>
    <property type="project" value="UniProtKB-UniRule"/>
</dbReference>
<proteinExistence type="predicted"/>
<dbReference type="EMBL" id="GDQN01011098">
    <property type="protein sequence ID" value="JAT79956.1"/>
    <property type="molecule type" value="Transcribed_RNA"/>
</dbReference>
<organism evidence="8">
    <name type="scientific">Pectinophora gossypiella</name>
    <name type="common">Cotton pink bollworm</name>
    <name type="synonym">Depressaria gossypiella</name>
    <dbReference type="NCBI Taxonomy" id="13191"/>
    <lineage>
        <taxon>Eukaryota</taxon>
        <taxon>Metazoa</taxon>
        <taxon>Ecdysozoa</taxon>
        <taxon>Arthropoda</taxon>
        <taxon>Hexapoda</taxon>
        <taxon>Insecta</taxon>
        <taxon>Pterygota</taxon>
        <taxon>Neoptera</taxon>
        <taxon>Endopterygota</taxon>
        <taxon>Lepidoptera</taxon>
        <taxon>Glossata</taxon>
        <taxon>Ditrysia</taxon>
        <taxon>Gelechioidea</taxon>
        <taxon>Gelechiidae</taxon>
        <taxon>Apatetrinae</taxon>
        <taxon>Pectinophora</taxon>
    </lineage>
</organism>
<keyword evidence="4 5" id="KW-0238">DNA-binding</keyword>
<evidence type="ECO:0000256" key="1">
    <source>
        <dbReference type="ARBA" id="ARBA00022723"/>
    </source>
</evidence>
<dbReference type="Pfam" id="PF05485">
    <property type="entry name" value="THAP"/>
    <property type="match status" value="1"/>
</dbReference>
<evidence type="ECO:0000256" key="5">
    <source>
        <dbReference type="PROSITE-ProRule" id="PRU00309"/>
    </source>
</evidence>
<accession>A0A1E1VYZ7</accession>
<dbReference type="OrthoDB" id="5984406at2759"/>
<reference evidence="8" key="1">
    <citation type="submission" date="2015-09" db="EMBL/GenBank/DDBJ databases">
        <title>De novo assembly of Pectinophora gossypiella (Pink Bollworm) gut transcriptome.</title>
        <authorList>
            <person name="Tassone E.E."/>
        </authorList>
    </citation>
    <scope>NUCLEOTIDE SEQUENCE</scope>
</reference>